<evidence type="ECO:0000313" key="2">
    <source>
        <dbReference type="Proteomes" id="UP000310553"/>
    </source>
</evidence>
<dbReference type="AlphaFoldDB" id="A0AA92IGH2"/>
<dbReference type="EMBL" id="CP039340">
    <property type="protein sequence ID" value="QCX51933.1"/>
    <property type="molecule type" value="Genomic_DNA"/>
</dbReference>
<dbReference type="Proteomes" id="UP000310553">
    <property type="component" value="Plasmid pUW386"/>
</dbReference>
<name>A0AA92IGH2_RALSL</name>
<gene>
    <name evidence="1" type="ORF">E7Z57_23410</name>
</gene>
<organism evidence="1 2">
    <name type="scientific">Ralstonia solanacearum</name>
    <name type="common">Pseudomonas solanacearum</name>
    <dbReference type="NCBI Taxonomy" id="305"/>
    <lineage>
        <taxon>Bacteria</taxon>
        <taxon>Pseudomonadati</taxon>
        <taxon>Pseudomonadota</taxon>
        <taxon>Betaproteobacteria</taxon>
        <taxon>Burkholderiales</taxon>
        <taxon>Burkholderiaceae</taxon>
        <taxon>Ralstonia</taxon>
        <taxon>Ralstonia solanacearum species complex</taxon>
    </lineage>
</organism>
<geneLocation type="plasmid" evidence="2">
    <name>puw386</name>
</geneLocation>
<proteinExistence type="predicted"/>
<reference evidence="1 2" key="1">
    <citation type="submission" date="2019-04" db="EMBL/GenBank/DDBJ databases">
        <title>Complete Genome of UW386 and Higher Quality Genome of UW700.</title>
        <authorList>
            <person name="Jacobs J."/>
            <person name="Perez A."/>
            <person name="Steidl O."/>
            <person name="Allen C."/>
        </authorList>
    </citation>
    <scope>NUCLEOTIDE SEQUENCE [LARGE SCALE GENOMIC DNA]</scope>
    <source>
        <strain evidence="1 2">UW386</strain>
        <plasmid evidence="2">puw386</plasmid>
    </source>
</reference>
<protein>
    <submittedName>
        <fullName evidence="1">Uncharacterized protein</fullName>
    </submittedName>
</protein>
<keyword evidence="1" id="KW-0614">Plasmid</keyword>
<evidence type="ECO:0000313" key="1">
    <source>
        <dbReference type="EMBL" id="QCX51933.1"/>
    </source>
</evidence>
<accession>A0AA92IGH2</accession>
<sequence>MAIDIDKLDEAQLRDLNRRIVERLRFLQQMRAHNAMLKLSIGDRVMFVGNEGQEVCGRVVRYNRKTVTVLAENGEQWRVSPGMLCKIGLEKEVVSNVVTLPRV</sequence>